<keyword evidence="3" id="KW-0645">Protease</keyword>
<dbReference type="GO" id="GO:0005634">
    <property type="term" value="C:nucleus"/>
    <property type="evidence" value="ECO:0007669"/>
    <property type="project" value="TreeGrafter"/>
</dbReference>
<dbReference type="PROSITE" id="PS50600">
    <property type="entry name" value="ULP_PROTEASE"/>
    <property type="match status" value="1"/>
</dbReference>
<dbReference type="InterPro" id="IPR038765">
    <property type="entry name" value="Papain-like_cys_pep_sf"/>
</dbReference>
<dbReference type="PANTHER" id="PTHR46896:SF3">
    <property type="entry name" value="FI06413P-RELATED"/>
    <property type="match status" value="1"/>
</dbReference>
<feature type="compositionally biased region" description="Basic and acidic residues" evidence="6">
    <location>
        <begin position="1332"/>
        <end position="1342"/>
    </location>
</feature>
<evidence type="ECO:0000256" key="3">
    <source>
        <dbReference type="ARBA" id="ARBA00022670"/>
    </source>
</evidence>
<sequence length="1697" mass="184336">MEHALAHQNLEERSGAKSRGREDEEQSTLPFLPSKRDRLVQNLKKGNKEAMSHRSSRGAASPFAPGKNTIKTGSTTNTRSSQKEVTPASGSRSSPIAVSGAPGPSSYNRSQTGWAAVEGSRRALPVGNNNSAISFRSDSTRRDPNPLARRDGRGAQATAGASDIFAVPAITRRPFSSPASVGQTYMVEDDGSPPPSGVASDARHSNLLSTRTSAAGPYEQPRSTKQTTPHTSTNPFGRTSEKDLKTSFYYPEARPSYQEPGPSRTPRPTSNQTPPGDREVIDLVGDSPPAKNTRYRVQADIPAARSSPNTGEAERPSSVGAFGSHKSRPSPGQVRGRMQHPRSVSPTKRAVSRNGPDRTPMLCDDEIKESVEKDDPIEDPDGPFRTEMDENDFQVVGQGLRTGASGAIGEHAGHKTSPEKELSGRPVPGMRKLRGMKTKAGSTTSPKADKTHNKGTHGANAVIQSSLKHRLADISYARLVDFPLAVPAASIRVDQRALSLNTPNTAAMLQLPINKLVDLKTHDSNDFPFLMATFDSPDEKLVNELVNLLHTDIEQSSGSRLREIKILVALKPGSGEARNLIGLLRHYADQEGCKKLSVLGSDESAKRLLENLSPVDWKDDTRTRRRAAKSQAADAAEKRWRKSKDTRADEEADSDLGNKSSREPSLKGKGKAKEDSNQSKLSFAKITVDGQEASRLAGAVEGQEGRRTSRRLTGQPARVYHDIDDDEVEPVPPPRNMESALTVEERGQVLFPYPPEGRPDLTITRGDRARVAMDDFLNDTLLEFGLRHVVDSLGDETKERIHLFNSFFYDKLTNKKGKWVSDDSVWPGYESVKKWTKNRNIFEKQFVIVPINENFHWYLAVIYNPAGILREKPAVEEGDTTPTSVDRVDAMADADDESKSDRRSPTKSGQDSPELDELTGNYGEGDQQLAASEGSAPSPEKGHGRYRVPVFEIVDDPDELYGAADHSTMSIDPLLLTDDTDGDGLVTGNVDDATDRVRELSISQRPISKGSCSPVKNDPPSSPGAGGAIMTPTMRAVAQQSQRAPATAPPIADGNTKAVPKSGKPDHHIWQSGECWIFTCDSLGGAHRDVGRSLERWLFYEARDKKVITHNRPSSATYIEAKVPSQPNFSDCGLFLIHYVKQLLEHTEEIMTFIEKPVPRPAADKARWEQRKQEVWRAGITGHLRKEWTDIIDMLTAQSNSLRAQGPHRPSTPVEDDSQDDIHFVTDGPDLPVSSEKTPIADSRDTEIPLPYTVPEPLQAPSNTPKQLADGLGQDVEMKESVTPEEEELIEEAADEVGAQRAPSEDSAIDPHLDDSVGMMAVDVSHPSPSDLGERDISDGDLHGPLTANTVQQVQVAPSPSPAPISEDAHSPEADSEPVEKSTSEGTDISSADSTSETTSSLQASNARAGYRMPADMTPLARVRTVDIDNDADEMDADCSPFDNLGKSLGDHVTDDDVDRRKARLSITSRPGPSNVNPPVVLDGTESDESSDGDRRDLAQQGVPVNGDRDRKRSVAVRPANRSPQAGSASLSLSSPPRAPQHRHSRFSSPQTMDNGTSDVGGRTTTDALDPSDPFNLELASLTPTTLGSKPLKTYGSRRKPVHTTQNAVSKRALPENDTPTRISKKSRPSGENGTGQTLLTTWATRSSTTKEKEATLGNGTSEQDPIELSSSDDEGGTVEVRVEVRGKGVRTQRKKI</sequence>
<dbReference type="SUPFAM" id="SSF54001">
    <property type="entry name" value="Cysteine proteinases"/>
    <property type="match status" value="1"/>
</dbReference>
<feature type="compositionally biased region" description="Polar residues" evidence="6">
    <location>
        <begin position="1466"/>
        <end position="1477"/>
    </location>
</feature>
<feature type="compositionally biased region" description="Basic and acidic residues" evidence="6">
    <location>
        <begin position="1367"/>
        <end position="1383"/>
    </location>
</feature>
<feature type="region of interest" description="Disordered" evidence="6">
    <location>
        <begin position="874"/>
        <end position="944"/>
    </location>
</feature>
<reference evidence="8" key="1">
    <citation type="submission" date="2023-02" db="EMBL/GenBank/DDBJ databases">
        <title>Identification and recombinant expression of a fungal hydrolase from Papiliotrema laurentii that hydrolyzes apple cutin and clears colloidal polyester polyurethane.</title>
        <authorList>
            <consortium name="DOE Joint Genome Institute"/>
            <person name="Roman V.A."/>
            <person name="Bojanowski C."/>
            <person name="Crable B.R."/>
            <person name="Wagner D.N."/>
            <person name="Hung C.S."/>
            <person name="Nadeau L.J."/>
            <person name="Schratz L."/>
            <person name="Haridas S."/>
            <person name="Pangilinan J."/>
            <person name="Lipzen A."/>
            <person name="Na H."/>
            <person name="Yan M."/>
            <person name="Ng V."/>
            <person name="Grigoriev I.V."/>
            <person name="Spatafora J.W."/>
            <person name="Barlow D."/>
            <person name="Biffinger J."/>
            <person name="Kelley-Loughnane N."/>
            <person name="Varaljay V.A."/>
            <person name="Crookes-Goodson W.J."/>
        </authorList>
    </citation>
    <scope>NUCLEOTIDE SEQUENCE</scope>
    <source>
        <strain evidence="8">5307AH</strain>
    </source>
</reference>
<feature type="region of interest" description="Disordered" evidence="6">
    <location>
        <begin position="1295"/>
        <end position="1420"/>
    </location>
</feature>
<accession>A0AAD9FUS3</accession>
<feature type="region of interest" description="Disordered" evidence="6">
    <location>
        <begin position="620"/>
        <end position="680"/>
    </location>
</feature>
<feature type="region of interest" description="Disordered" evidence="6">
    <location>
        <begin position="1"/>
        <end position="388"/>
    </location>
</feature>
<feature type="region of interest" description="Disordered" evidence="6">
    <location>
        <begin position="408"/>
        <end position="456"/>
    </location>
</feature>
<feature type="compositionally biased region" description="Basic and acidic residues" evidence="6">
    <location>
        <begin position="635"/>
        <end position="649"/>
    </location>
</feature>
<evidence type="ECO:0000313" key="9">
    <source>
        <dbReference type="Proteomes" id="UP001182556"/>
    </source>
</evidence>
<dbReference type="Gene3D" id="1.10.418.20">
    <property type="match status" value="1"/>
</dbReference>
<comment type="caution">
    <text evidence="8">The sequence shown here is derived from an EMBL/GenBank/DDBJ whole genome shotgun (WGS) entry which is preliminary data.</text>
</comment>
<proteinExistence type="inferred from homology"/>
<feature type="compositionally biased region" description="Polar residues" evidence="6">
    <location>
        <begin position="1547"/>
        <end position="1567"/>
    </location>
</feature>
<dbReference type="GO" id="GO:0016926">
    <property type="term" value="P:protein desumoylation"/>
    <property type="evidence" value="ECO:0007669"/>
    <property type="project" value="TreeGrafter"/>
</dbReference>
<feature type="region of interest" description="Disordered" evidence="6">
    <location>
        <begin position="1432"/>
        <end position="1697"/>
    </location>
</feature>
<protein>
    <recommendedName>
        <fullName evidence="7">Ubiquitin-like protease family profile domain-containing protein</fullName>
    </recommendedName>
</protein>
<feature type="compositionally biased region" description="Basic and acidic residues" evidence="6">
    <location>
        <begin position="138"/>
        <end position="153"/>
    </location>
</feature>
<evidence type="ECO:0000256" key="2">
    <source>
        <dbReference type="ARBA" id="ARBA00022553"/>
    </source>
</evidence>
<feature type="region of interest" description="Disordered" evidence="6">
    <location>
        <begin position="1201"/>
        <end position="1270"/>
    </location>
</feature>
<evidence type="ECO:0000313" key="8">
    <source>
        <dbReference type="EMBL" id="KAK1926501.1"/>
    </source>
</evidence>
<dbReference type="Gene3D" id="3.40.395.10">
    <property type="entry name" value="Adenoviral Proteinase, Chain A"/>
    <property type="match status" value="1"/>
</dbReference>
<organism evidence="8 9">
    <name type="scientific">Papiliotrema laurentii</name>
    <name type="common">Cryptococcus laurentii</name>
    <dbReference type="NCBI Taxonomy" id="5418"/>
    <lineage>
        <taxon>Eukaryota</taxon>
        <taxon>Fungi</taxon>
        <taxon>Dikarya</taxon>
        <taxon>Basidiomycota</taxon>
        <taxon>Agaricomycotina</taxon>
        <taxon>Tremellomycetes</taxon>
        <taxon>Tremellales</taxon>
        <taxon>Rhynchogastremaceae</taxon>
        <taxon>Papiliotrema</taxon>
    </lineage>
</organism>
<feature type="region of interest" description="Disordered" evidence="6">
    <location>
        <begin position="1045"/>
        <end position="1065"/>
    </location>
</feature>
<evidence type="ECO:0000256" key="6">
    <source>
        <dbReference type="SAM" id="MobiDB-lite"/>
    </source>
</evidence>
<feature type="region of interest" description="Disordered" evidence="6">
    <location>
        <begin position="1006"/>
        <end position="1029"/>
    </location>
</feature>
<dbReference type="InterPro" id="IPR003653">
    <property type="entry name" value="Peptidase_C48_C"/>
</dbReference>
<keyword evidence="4" id="KW-0833">Ubl conjugation pathway</keyword>
<evidence type="ECO:0000256" key="1">
    <source>
        <dbReference type="ARBA" id="ARBA00005234"/>
    </source>
</evidence>
<keyword evidence="5" id="KW-0378">Hydrolase</keyword>
<feature type="compositionally biased region" description="Basic and acidic residues" evidence="6">
    <location>
        <begin position="660"/>
        <end position="677"/>
    </location>
</feature>
<keyword evidence="9" id="KW-1185">Reference proteome</keyword>
<dbReference type="Pfam" id="PF02902">
    <property type="entry name" value="Peptidase_C48"/>
    <property type="match status" value="2"/>
</dbReference>
<gene>
    <name evidence="8" type="ORF">DB88DRAFT_538396</name>
</gene>
<feature type="compositionally biased region" description="Basic and acidic residues" evidence="6">
    <location>
        <begin position="411"/>
        <end position="423"/>
    </location>
</feature>
<evidence type="ECO:0000256" key="5">
    <source>
        <dbReference type="ARBA" id="ARBA00022801"/>
    </source>
</evidence>
<comment type="similarity">
    <text evidence="1">Belongs to the peptidase C48 family.</text>
</comment>
<feature type="domain" description="Ubiquitin-like protease family profile" evidence="7">
    <location>
        <begin position="761"/>
        <end position="1143"/>
    </location>
</feature>
<dbReference type="InterPro" id="IPR051947">
    <property type="entry name" value="Sentrin-specific_protease"/>
</dbReference>
<dbReference type="Proteomes" id="UP001182556">
    <property type="component" value="Unassembled WGS sequence"/>
</dbReference>
<feature type="compositionally biased region" description="Polar residues" evidence="6">
    <location>
        <begin position="127"/>
        <end position="137"/>
    </location>
</feature>
<feature type="compositionally biased region" description="Polar residues" evidence="6">
    <location>
        <begin position="69"/>
        <end position="96"/>
    </location>
</feature>
<dbReference type="GO" id="GO:0006508">
    <property type="term" value="P:proteolysis"/>
    <property type="evidence" value="ECO:0007669"/>
    <property type="project" value="UniProtKB-KW"/>
</dbReference>
<feature type="compositionally biased region" description="Polar residues" evidence="6">
    <location>
        <begin position="1347"/>
        <end position="1358"/>
    </location>
</feature>
<feature type="compositionally biased region" description="Basic residues" evidence="6">
    <location>
        <begin position="1688"/>
        <end position="1697"/>
    </location>
</feature>
<feature type="compositionally biased region" description="Low complexity" evidence="6">
    <location>
        <begin position="1523"/>
        <end position="1536"/>
    </location>
</feature>
<name>A0AAD9FUS3_PAPLA</name>
<dbReference type="GO" id="GO:0070139">
    <property type="term" value="F:SUMO-specific endopeptidase activity"/>
    <property type="evidence" value="ECO:0007669"/>
    <property type="project" value="TreeGrafter"/>
</dbReference>
<evidence type="ECO:0000256" key="4">
    <source>
        <dbReference type="ARBA" id="ARBA00022786"/>
    </source>
</evidence>
<feature type="compositionally biased region" description="Polar residues" evidence="6">
    <location>
        <begin position="221"/>
        <end position="237"/>
    </location>
</feature>
<feature type="compositionally biased region" description="Polar residues" evidence="6">
    <location>
        <begin position="1630"/>
        <end position="1648"/>
    </location>
</feature>
<feature type="compositionally biased region" description="Low complexity" evidence="6">
    <location>
        <begin position="1387"/>
        <end position="1401"/>
    </location>
</feature>
<dbReference type="GO" id="GO:0005737">
    <property type="term" value="C:cytoplasm"/>
    <property type="evidence" value="ECO:0007669"/>
    <property type="project" value="TreeGrafter"/>
</dbReference>
<evidence type="ECO:0000259" key="7">
    <source>
        <dbReference type="PROSITE" id="PS50600"/>
    </source>
</evidence>
<dbReference type="PANTHER" id="PTHR46896">
    <property type="entry name" value="SENTRIN-SPECIFIC PROTEASE"/>
    <property type="match status" value="1"/>
</dbReference>
<feature type="compositionally biased region" description="Basic and acidic residues" evidence="6">
    <location>
        <begin position="1449"/>
        <end position="1460"/>
    </location>
</feature>
<keyword evidence="2" id="KW-0597">Phosphoprotein</keyword>
<feature type="compositionally biased region" description="Basic and acidic residues" evidence="6">
    <location>
        <begin position="1"/>
        <end position="22"/>
    </location>
</feature>
<dbReference type="EMBL" id="JAODAN010000002">
    <property type="protein sequence ID" value="KAK1926501.1"/>
    <property type="molecule type" value="Genomic_DNA"/>
</dbReference>